<dbReference type="EMBL" id="JABFTQ010000014">
    <property type="protein sequence ID" value="MCE8048732.1"/>
    <property type="molecule type" value="Genomic_DNA"/>
</dbReference>
<keyword evidence="1" id="KW-0812">Transmembrane</keyword>
<organism evidence="3 5">
    <name type="scientific">Billgrantia desiderata</name>
    <dbReference type="NCBI Taxonomy" id="52021"/>
    <lineage>
        <taxon>Bacteria</taxon>
        <taxon>Pseudomonadati</taxon>
        <taxon>Pseudomonadota</taxon>
        <taxon>Gammaproteobacteria</taxon>
        <taxon>Oceanospirillales</taxon>
        <taxon>Halomonadaceae</taxon>
        <taxon>Billgrantia</taxon>
    </lineage>
</organism>
<reference evidence="3" key="1">
    <citation type="submission" date="2020-05" db="EMBL/GenBank/DDBJ databases">
        <authorList>
            <person name="Wang L."/>
            <person name="Shao Z."/>
        </authorList>
    </citation>
    <scope>NUCLEOTIDE SEQUENCE</scope>
    <source>
        <strain evidence="2">MCCC 1A05748</strain>
        <strain evidence="3">MCCC 1A05776</strain>
    </source>
</reference>
<feature type="transmembrane region" description="Helical" evidence="1">
    <location>
        <begin position="12"/>
        <end position="30"/>
    </location>
</feature>
<accession>A0AAW4YVJ0</accession>
<feature type="transmembrane region" description="Helical" evidence="1">
    <location>
        <begin position="83"/>
        <end position="101"/>
    </location>
</feature>
<keyword evidence="1" id="KW-1133">Transmembrane helix</keyword>
<evidence type="ECO:0000313" key="5">
    <source>
        <dbReference type="Proteomes" id="UP001320178"/>
    </source>
</evidence>
<evidence type="ECO:0000313" key="3">
    <source>
        <dbReference type="EMBL" id="MCE8052021.1"/>
    </source>
</evidence>
<feature type="transmembrane region" description="Helical" evidence="1">
    <location>
        <begin position="130"/>
        <end position="150"/>
    </location>
</feature>
<evidence type="ECO:0008006" key="6">
    <source>
        <dbReference type="Google" id="ProtNLM"/>
    </source>
</evidence>
<gene>
    <name evidence="2" type="ORF">HOP60_18570</name>
    <name evidence="3" type="ORF">HOP61_12000</name>
</gene>
<evidence type="ECO:0000313" key="4">
    <source>
        <dbReference type="Proteomes" id="UP001320154"/>
    </source>
</evidence>
<comment type="caution">
    <text evidence="3">The sequence shown here is derived from an EMBL/GenBank/DDBJ whole genome shotgun (WGS) entry which is preliminary data.</text>
</comment>
<dbReference type="Proteomes" id="UP001320178">
    <property type="component" value="Unassembled WGS sequence"/>
</dbReference>
<protein>
    <recommendedName>
        <fullName evidence="6">Tripartite tricarboxylate transporter TctB family protein</fullName>
    </recommendedName>
</protein>
<dbReference type="EMBL" id="JABFTS010000004">
    <property type="protein sequence ID" value="MCE8052021.1"/>
    <property type="molecule type" value="Genomic_DNA"/>
</dbReference>
<dbReference type="Proteomes" id="UP001320154">
    <property type="component" value="Unassembled WGS sequence"/>
</dbReference>
<evidence type="ECO:0000313" key="2">
    <source>
        <dbReference type="EMBL" id="MCE8048732.1"/>
    </source>
</evidence>
<feature type="transmembrane region" description="Helical" evidence="1">
    <location>
        <begin position="107"/>
        <end position="123"/>
    </location>
</feature>
<proteinExistence type="predicted"/>
<reference evidence="3 4" key="2">
    <citation type="journal article" date="2021" name="Front. Microbiol.">
        <title>Aerobic Denitrification and Heterotrophic Sulfur Oxidation in the Genus Halomonas Revealed by Six Novel Species Characterizations and Genome-Based Analysis.</title>
        <authorList>
            <person name="Wang L."/>
            <person name="Shao Z."/>
        </authorList>
    </citation>
    <scope>NUCLEOTIDE SEQUENCE</scope>
    <source>
        <strain evidence="2 4">MCCC 1A05748</strain>
        <strain evidence="3">MCCC 1A05776</strain>
    </source>
</reference>
<evidence type="ECO:0000256" key="1">
    <source>
        <dbReference type="SAM" id="Phobius"/>
    </source>
</evidence>
<sequence length="155" mass="17221">MSENPISLRMNFWSGLGVAALAVLLLTWIVPNYGGRGFAVGMHPRTLATLGAWVMLACALALALLSAVALLRRRQPFFRLPELGHLWHQTWPFLFVLGFIVLVDRFPLTWVAPFMIGSLLLLLGERRWHVVLLTAVIPAIGLYGLTAHLMRIGVV</sequence>
<keyword evidence="1" id="KW-0472">Membrane</keyword>
<keyword evidence="4" id="KW-1185">Reference proteome</keyword>
<dbReference type="AlphaFoldDB" id="A0AAW4YVJ0"/>
<feature type="transmembrane region" description="Helical" evidence="1">
    <location>
        <begin position="50"/>
        <end position="71"/>
    </location>
</feature>
<name>A0AAW4YVJ0_9GAMM</name>